<protein>
    <submittedName>
        <fullName evidence="1">Uncharacterized protein</fullName>
    </submittedName>
</protein>
<name>A0A6G9RH72_9ENTR</name>
<dbReference type="KEGG" id="kgn:GY169_05550"/>
<organism evidence="1 2">
    <name type="scientific">Kluyvera genomosp. 3</name>
    <dbReference type="NCBI Taxonomy" id="2774055"/>
    <lineage>
        <taxon>Bacteria</taxon>
        <taxon>Pseudomonadati</taxon>
        <taxon>Pseudomonadota</taxon>
        <taxon>Gammaproteobacteria</taxon>
        <taxon>Enterobacterales</taxon>
        <taxon>Enterobacteriaceae</taxon>
        <taxon>Kluyvera</taxon>
    </lineage>
</organism>
<dbReference type="Proteomes" id="UP000503580">
    <property type="component" value="Chromosome"/>
</dbReference>
<dbReference type="RefSeq" id="WP_167575203.1">
    <property type="nucleotide sequence ID" value="NZ_CP050321.1"/>
</dbReference>
<evidence type="ECO:0000313" key="2">
    <source>
        <dbReference type="Proteomes" id="UP000503580"/>
    </source>
</evidence>
<reference evidence="1 2" key="1">
    <citation type="submission" date="2020-02" db="EMBL/GenBank/DDBJ databases">
        <title>Whole genome PO2S7.</title>
        <authorList>
            <person name="Singha K.M."/>
        </authorList>
    </citation>
    <scope>NUCLEOTIDE SEQUENCE [LARGE SCALE GENOMIC DNA]</scope>
    <source>
        <strain evidence="1 2">PO2S7</strain>
    </source>
</reference>
<evidence type="ECO:0000313" key="1">
    <source>
        <dbReference type="EMBL" id="QIR26306.1"/>
    </source>
</evidence>
<proteinExistence type="predicted"/>
<accession>A0A6G9RH72</accession>
<keyword evidence="2" id="KW-1185">Reference proteome</keyword>
<sequence length="64" mass="7248">MKISDVLRQTGLSRNSVTLMYKETTLKIELGALDSGQNKTKAAKLQGLKNYQALNNWMEKYSIL</sequence>
<gene>
    <name evidence="1" type="ORF">GY169_05550</name>
</gene>
<dbReference type="EMBL" id="CP050321">
    <property type="protein sequence ID" value="QIR26306.1"/>
    <property type="molecule type" value="Genomic_DNA"/>
</dbReference>
<dbReference type="AlphaFoldDB" id="A0A6G9RH72"/>